<dbReference type="GO" id="GO:0008233">
    <property type="term" value="F:peptidase activity"/>
    <property type="evidence" value="ECO:0007669"/>
    <property type="project" value="UniProtKB-KW"/>
</dbReference>
<dbReference type="InterPro" id="IPR011989">
    <property type="entry name" value="ARM-like"/>
</dbReference>
<dbReference type="AlphaFoldDB" id="A0AA88HR89"/>
<dbReference type="InterPro" id="IPR008580">
    <property type="entry name" value="PPPDE_dom"/>
</dbReference>
<dbReference type="Proteomes" id="UP001187531">
    <property type="component" value="Unassembled WGS sequence"/>
</dbReference>
<accession>A0AA88HR89</accession>
<dbReference type="Gene3D" id="1.25.10.10">
    <property type="entry name" value="Leucine-rich Repeat Variant"/>
    <property type="match status" value="1"/>
</dbReference>
<dbReference type="Pfam" id="PF05903">
    <property type="entry name" value="Peptidase_C97"/>
    <property type="match status" value="1"/>
</dbReference>
<dbReference type="Gene3D" id="3.90.1720.30">
    <property type="entry name" value="PPPDE domains"/>
    <property type="match status" value="1"/>
</dbReference>
<gene>
    <name evidence="5" type="ORF">QYM36_013884</name>
</gene>
<protein>
    <recommendedName>
        <fullName evidence="4">PPPDE domain-containing protein</fullName>
    </recommendedName>
</protein>
<keyword evidence="2" id="KW-0645">Protease</keyword>
<evidence type="ECO:0000259" key="4">
    <source>
        <dbReference type="PROSITE" id="PS51858"/>
    </source>
</evidence>
<dbReference type="SUPFAM" id="SSF52954">
    <property type="entry name" value="Class II aaRS ABD-related"/>
    <property type="match status" value="1"/>
</dbReference>
<reference evidence="5" key="1">
    <citation type="submission" date="2023-07" db="EMBL/GenBank/DDBJ databases">
        <title>Chromosome-level genome assembly of Artemia franciscana.</title>
        <authorList>
            <person name="Jo E."/>
        </authorList>
    </citation>
    <scope>NUCLEOTIDE SEQUENCE</scope>
    <source>
        <tissue evidence="5">Whole body</tissue>
    </source>
</reference>
<dbReference type="PROSITE" id="PS51858">
    <property type="entry name" value="PPPDE"/>
    <property type="match status" value="1"/>
</dbReference>
<evidence type="ECO:0000313" key="5">
    <source>
        <dbReference type="EMBL" id="KAK2710386.1"/>
    </source>
</evidence>
<name>A0AA88HR89_ARTSF</name>
<dbReference type="InterPro" id="IPR042266">
    <property type="entry name" value="PPPDE_sf"/>
</dbReference>
<dbReference type="Gene3D" id="3.40.50.800">
    <property type="entry name" value="Anticodon-binding domain"/>
    <property type="match status" value="1"/>
</dbReference>
<organism evidence="5 6">
    <name type="scientific">Artemia franciscana</name>
    <name type="common">Brine shrimp</name>
    <name type="synonym">Artemia sanfranciscana</name>
    <dbReference type="NCBI Taxonomy" id="6661"/>
    <lineage>
        <taxon>Eukaryota</taxon>
        <taxon>Metazoa</taxon>
        <taxon>Ecdysozoa</taxon>
        <taxon>Arthropoda</taxon>
        <taxon>Crustacea</taxon>
        <taxon>Branchiopoda</taxon>
        <taxon>Anostraca</taxon>
        <taxon>Artemiidae</taxon>
        <taxon>Artemia</taxon>
    </lineage>
</organism>
<evidence type="ECO:0000313" key="6">
    <source>
        <dbReference type="Proteomes" id="UP001187531"/>
    </source>
</evidence>
<evidence type="ECO:0000256" key="1">
    <source>
        <dbReference type="ARBA" id="ARBA00008140"/>
    </source>
</evidence>
<dbReference type="GO" id="GO:0006508">
    <property type="term" value="P:proteolysis"/>
    <property type="evidence" value="ECO:0007669"/>
    <property type="project" value="UniProtKB-KW"/>
</dbReference>
<evidence type="ECO:0000256" key="3">
    <source>
        <dbReference type="ARBA" id="ARBA00022801"/>
    </source>
</evidence>
<dbReference type="EMBL" id="JAVRJZ010000017">
    <property type="protein sequence ID" value="KAK2710386.1"/>
    <property type="molecule type" value="Genomic_DNA"/>
</dbReference>
<comment type="caution">
    <text evidence="5">The sequence shown here is derived from an EMBL/GenBank/DDBJ whole genome shotgun (WGS) entry which is preliminary data.</text>
</comment>
<dbReference type="InterPro" id="IPR036621">
    <property type="entry name" value="Anticodon-bd_dom_sf"/>
</dbReference>
<keyword evidence="6" id="KW-1185">Reference proteome</keyword>
<keyword evidence="3" id="KW-0378">Hydrolase</keyword>
<proteinExistence type="inferred from homology"/>
<feature type="domain" description="PPPDE" evidence="4">
    <location>
        <begin position="1"/>
        <end position="69"/>
    </location>
</feature>
<sequence length="747" mass="83071">MEKNISLDQLEFKLVYLSGTYNLLKHNCNNFSEDLATFLTGRSIPKYILDLPDSVLNTPLGPTLLPFLGELGVDPASGSEVQPFPSLIPQSSLPSYSSLAMSGAEANGDVVPNDPTNVCSAAEFEKDEFTTKPKVPPIVFKDTFDILNEFQSLMRHIEPHLSDDDRSSLEELRVYVVENEGSWALGDNCLNFIGKVLREPDIPIDARVRLMNILSVAALKDDVILILHQDRRDHVLMSYAHNIDRLSVSEQESVSVFLCNLFENTTTSEWLLYISEWSGSNNSQLSNIRVTTKVAVTALLADQERLKEHGTALMYNLATKEKMSKTVGYSSQMPQGTLSKVFDDVATELAMAILQFLTSEQCEEHTFRALKALLRFTTIAHNEVPALIKMIGPDPETFRGISDRVNEIVDQLGSKFVWIVPSLTLIPAEKATAKMMSVENDVEQGSESDGQSTVKMEQMEEIDLYDSDFDGQSTVEMEHMEEIDVYQLQELEGGKKDCVIIGTDPNPSTKDFVDQIESQLSELGIRVEKMFLNSSAHLTITLENAALQNFTIAVYLGSYHVETRSMNIQNLKGDRSALTIQVKHGIQFIANACRKRNASEGASQAPLDELLKSTNKTTSFCHGKSRNGLTISNEDIVEKQKAVEKASNASGVGDSSDMQLLLTRFLAKYPLTIADYDKIIMYALGKRELSIKQKYNDNPDKIYELLGPPLPASLIPGGPLTPAVAELQNRILRILEKNILPKHHTNI</sequence>
<comment type="similarity">
    <text evidence="1">Belongs to the DeSI family.</text>
</comment>
<evidence type="ECO:0000256" key="2">
    <source>
        <dbReference type="ARBA" id="ARBA00022670"/>
    </source>
</evidence>